<accession>A0A9X9QBA5</accession>
<evidence type="ECO:0000313" key="3">
    <source>
        <dbReference type="Proteomes" id="UP000269945"/>
    </source>
</evidence>
<evidence type="ECO:0000256" key="1">
    <source>
        <dbReference type="SAM" id="MobiDB-lite"/>
    </source>
</evidence>
<comment type="caution">
    <text evidence="2">The sequence shown here is derived from an EMBL/GenBank/DDBJ whole genome shotgun (WGS) entry which is preliminary data.</text>
</comment>
<gene>
    <name evidence="2" type="ORF">BN2614_LOCUS4</name>
</gene>
<feature type="region of interest" description="Disordered" evidence="1">
    <location>
        <begin position="1"/>
        <end position="72"/>
    </location>
</feature>
<reference evidence="2 3" key="1">
    <citation type="submission" date="2018-10" db="EMBL/GenBank/DDBJ databases">
        <authorList>
            <person name="Ekblom R."/>
            <person name="Jareborg N."/>
        </authorList>
    </citation>
    <scope>NUCLEOTIDE SEQUENCE [LARGE SCALE GENOMIC DNA]</scope>
    <source>
        <tissue evidence="2">Muscle</tissue>
    </source>
</reference>
<feature type="compositionally biased region" description="Low complexity" evidence="1">
    <location>
        <begin position="10"/>
        <end position="27"/>
    </location>
</feature>
<dbReference type="AlphaFoldDB" id="A0A9X9QBA5"/>
<dbReference type="EMBL" id="CYRY02047188">
    <property type="protein sequence ID" value="VCX43121.1"/>
    <property type="molecule type" value="Genomic_DNA"/>
</dbReference>
<evidence type="ECO:0000313" key="2">
    <source>
        <dbReference type="EMBL" id="VCX43121.1"/>
    </source>
</evidence>
<feature type="compositionally biased region" description="Basic and acidic residues" evidence="1">
    <location>
        <begin position="28"/>
        <end position="44"/>
    </location>
</feature>
<dbReference type="Proteomes" id="UP000269945">
    <property type="component" value="Unassembled WGS sequence"/>
</dbReference>
<name>A0A9X9QBA5_GULGU</name>
<organism evidence="2 3">
    <name type="scientific">Gulo gulo</name>
    <name type="common">Wolverine</name>
    <name type="synonym">Gluton</name>
    <dbReference type="NCBI Taxonomy" id="48420"/>
    <lineage>
        <taxon>Eukaryota</taxon>
        <taxon>Metazoa</taxon>
        <taxon>Chordata</taxon>
        <taxon>Craniata</taxon>
        <taxon>Vertebrata</taxon>
        <taxon>Euteleostomi</taxon>
        <taxon>Mammalia</taxon>
        <taxon>Eutheria</taxon>
        <taxon>Laurasiatheria</taxon>
        <taxon>Carnivora</taxon>
        <taxon>Caniformia</taxon>
        <taxon>Musteloidea</taxon>
        <taxon>Mustelidae</taxon>
        <taxon>Guloninae</taxon>
        <taxon>Gulo</taxon>
    </lineage>
</organism>
<protein>
    <submittedName>
        <fullName evidence="2">Uncharacterized protein</fullName>
    </submittedName>
</protein>
<keyword evidence="3" id="KW-1185">Reference proteome</keyword>
<sequence>MPLAIPALDGGEPSPLGPGELEGLFFPEEVKEKEDEEKQKDDNPPQKWPECSQGLPLVPSIHSKSGSVGKGS</sequence>
<proteinExistence type="predicted"/>